<dbReference type="Gene3D" id="3.30.450.20">
    <property type="entry name" value="PAS domain"/>
    <property type="match status" value="1"/>
</dbReference>
<sequence length="750" mass="80923">MISSRRLWAAAGALVRGRLSDRERRALEESRRFERGFEEATIAMAIAGPDLRWIRVNAALGALLGRAPSDLVGRCALDLTHPDDRAISVNLHDGVIAGSQPAPLEKRLMHLDGTAIPVLLTTALIDGPDGVHFFTQLQDLRERRRADRLSHAVAELSRVALEVPDVPALMRRVVQIVQEAARVDSCAVMLRHESDGMLRVVARDCGVTGDEPVVPAGTASQVGYTLAVGEVVLTNDLERERRFTTLPEVLEAGMRRGLSAPVRSTRGDGGAAVLIVHRTALRSEFGPADVRFVEAVANVLASALERAHAEAEVRSRALHDPLTGLANRAFLDAHIPQALAAAEREGEEVALLLMDLDRFKVVNDTLGHGAGDELLRVVAQRLRENVRGGDVVARFGGDEFVVACDRASSVLTVAALAERLIRELERPILVGGRELFVSASVGIVVADAHHANADSLLRDADVAMYRAKESGGGRYEIFDADLRARVLRRLTVEHELRGAIADGQLELHLQPLVALAGGELRGFEALVRWRHPERGLVPPGEFIPVAEETDLIVPVGRWVLREACHRLATLQALTPARIGMSVNLSPRELTPELPSHVQLTLHAAGVSAEDLTLEITETLLVKDGGAVRVLEQLRALGVRIALDDFGTGWSSLASLRRYPVDVLKLDRSLIASIDCDEQAAAVTRAVVAMAHALGHVVVAEGIERPAQAAALRALGCELGQGYLFSRPVPATEAAELLRARPRAVAGVLND</sequence>
<dbReference type="SMART" id="SM00052">
    <property type="entry name" value="EAL"/>
    <property type="match status" value="1"/>
</dbReference>
<dbReference type="SUPFAM" id="SSF55781">
    <property type="entry name" value="GAF domain-like"/>
    <property type="match status" value="1"/>
</dbReference>
<reference evidence="4" key="1">
    <citation type="submission" date="2022-10" db="EMBL/GenBank/DDBJ databases">
        <title>The WGS of Solirubrobacter ginsenosidimutans DSM 21036.</title>
        <authorList>
            <person name="Jiang Z."/>
        </authorList>
    </citation>
    <scope>NUCLEOTIDE SEQUENCE</scope>
    <source>
        <strain evidence="4">DSM 21036</strain>
    </source>
</reference>
<evidence type="ECO:0000259" key="1">
    <source>
        <dbReference type="PROSITE" id="PS50112"/>
    </source>
</evidence>
<dbReference type="Gene3D" id="3.30.450.40">
    <property type="match status" value="1"/>
</dbReference>
<name>A0A9X3S215_9ACTN</name>
<keyword evidence="5" id="KW-1185">Reference proteome</keyword>
<dbReference type="PANTHER" id="PTHR44757">
    <property type="entry name" value="DIGUANYLATE CYCLASE DGCP"/>
    <property type="match status" value="1"/>
</dbReference>
<feature type="domain" description="EAL" evidence="2">
    <location>
        <begin position="489"/>
        <end position="741"/>
    </location>
</feature>
<dbReference type="SMART" id="SM00091">
    <property type="entry name" value="PAS"/>
    <property type="match status" value="1"/>
</dbReference>
<evidence type="ECO:0000259" key="3">
    <source>
        <dbReference type="PROSITE" id="PS50887"/>
    </source>
</evidence>
<dbReference type="InterPro" id="IPR035919">
    <property type="entry name" value="EAL_sf"/>
</dbReference>
<dbReference type="Pfam" id="PF08448">
    <property type="entry name" value="PAS_4"/>
    <property type="match status" value="1"/>
</dbReference>
<dbReference type="InterPro" id="IPR029787">
    <property type="entry name" value="Nucleotide_cyclase"/>
</dbReference>
<dbReference type="InterPro" id="IPR000160">
    <property type="entry name" value="GGDEF_dom"/>
</dbReference>
<dbReference type="SUPFAM" id="SSF55785">
    <property type="entry name" value="PYP-like sensor domain (PAS domain)"/>
    <property type="match status" value="1"/>
</dbReference>
<dbReference type="NCBIfam" id="TIGR00229">
    <property type="entry name" value="sensory_box"/>
    <property type="match status" value="1"/>
</dbReference>
<dbReference type="InterPro" id="IPR029016">
    <property type="entry name" value="GAF-like_dom_sf"/>
</dbReference>
<dbReference type="SMART" id="SM00267">
    <property type="entry name" value="GGDEF"/>
    <property type="match status" value="1"/>
</dbReference>
<proteinExistence type="predicted"/>
<dbReference type="EMBL" id="JAPDOD010000030">
    <property type="protein sequence ID" value="MDA0164055.1"/>
    <property type="molecule type" value="Genomic_DNA"/>
</dbReference>
<dbReference type="InterPro" id="IPR001633">
    <property type="entry name" value="EAL_dom"/>
</dbReference>
<dbReference type="CDD" id="cd00130">
    <property type="entry name" value="PAS"/>
    <property type="match status" value="1"/>
</dbReference>
<dbReference type="PANTHER" id="PTHR44757:SF2">
    <property type="entry name" value="BIOFILM ARCHITECTURE MAINTENANCE PROTEIN MBAA"/>
    <property type="match status" value="1"/>
</dbReference>
<dbReference type="Proteomes" id="UP001149140">
    <property type="component" value="Unassembled WGS sequence"/>
</dbReference>
<feature type="domain" description="PAS" evidence="1">
    <location>
        <begin position="29"/>
        <end position="99"/>
    </location>
</feature>
<dbReference type="PROSITE" id="PS50883">
    <property type="entry name" value="EAL"/>
    <property type="match status" value="1"/>
</dbReference>
<evidence type="ECO:0000313" key="5">
    <source>
        <dbReference type="Proteomes" id="UP001149140"/>
    </source>
</evidence>
<dbReference type="SUPFAM" id="SSF141868">
    <property type="entry name" value="EAL domain-like"/>
    <property type="match status" value="1"/>
</dbReference>
<evidence type="ECO:0000259" key="2">
    <source>
        <dbReference type="PROSITE" id="PS50883"/>
    </source>
</evidence>
<dbReference type="InterPro" id="IPR052155">
    <property type="entry name" value="Biofilm_reg_signaling"/>
</dbReference>
<gene>
    <name evidence="4" type="ORF">OM076_27530</name>
</gene>
<dbReference type="InterPro" id="IPR043128">
    <property type="entry name" value="Rev_trsase/Diguanyl_cyclase"/>
</dbReference>
<dbReference type="SMART" id="SM00065">
    <property type="entry name" value="GAF"/>
    <property type="match status" value="1"/>
</dbReference>
<organism evidence="4 5">
    <name type="scientific">Solirubrobacter ginsenosidimutans</name>
    <dbReference type="NCBI Taxonomy" id="490573"/>
    <lineage>
        <taxon>Bacteria</taxon>
        <taxon>Bacillati</taxon>
        <taxon>Actinomycetota</taxon>
        <taxon>Thermoleophilia</taxon>
        <taxon>Solirubrobacterales</taxon>
        <taxon>Solirubrobacteraceae</taxon>
        <taxon>Solirubrobacter</taxon>
    </lineage>
</organism>
<evidence type="ECO:0000313" key="4">
    <source>
        <dbReference type="EMBL" id="MDA0164055.1"/>
    </source>
</evidence>
<dbReference type="AlphaFoldDB" id="A0A9X3S215"/>
<dbReference type="InterPro" id="IPR000014">
    <property type="entry name" value="PAS"/>
</dbReference>
<dbReference type="SUPFAM" id="SSF55073">
    <property type="entry name" value="Nucleotide cyclase"/>
    <property type="match status" value="1"/>
</dbReference>
<dbReference type="InterPro" id="IPR035965">
    <property type="entry name" value="PAS-like_dom_sf"/>
</dbReference>
<dbReference type="Gene3D" id="3.30.70.270">
    <property type="match status" value="1"/>
</dbReference>
<dbReference type="InterPro" id="IPR013656">
    <property type="entry name" value="PAS_4"/>
</dbReference>
<dbReference type="Gene3D" id="3.20.20.450">
    <property type="entry name" value="EAL domain"/>
    <property type="match status" value="1"/>
</dbReference>
<dbReference type="CDD" id="cd01949">
    <property type="entry name" value="GGDEF"/>
    <property type="match status" value="1"/>
</dbReference>
<dbReference type="InterPro" id="IPR003018">
    <property type="entry name" value="GAF"/>
</dbReference>
<dbReference type="Pfam" id="PF00990">
    <property type="entry name" value="GGDEF"/>
    <property type="match status" value="1"/>
</dbReference>
<dbReference type="CDD" id="cd01948">
    <property type="entry name" value="EAL"/>
    <property type="match status" value="1"/>
</dbReference>
<accession>A0A9X3S215</accession>
<dbReference type="FunFam" id="3.30.70.270:FF:000001">
    <property type="entry name" value="Diguanylate cyclase domain protein"/>
    <property type="match status" value="1"/>
</dbReference>
<dbReference type="NCBIfam" id="TIGR00254">
    <property type="entry name" value="GGDEF"/>
    <property type="match status" value="1"/>
</dbReference>
<feature type="domain" description="GGDEF" evidence="3">
    <location>
        <begin position="347"/>
        <end position="480"/>
    </location>
</feature>
<dbReference type="Pfam" id="PF00563">
    <property type="entry name" value="EAL"/>
    <property type="match status" value="1"/>
</dbReference>
<dbReference type="Pfam" id="PF01590">
    <property type="entry name" value="GAF"/>
    <property type="match status" value="1"/>
</dbReference>
<comment type="caution">
    <text evidence="4">The sequence shown here is derived from an EMBL/GenBank/DDBJ whole genome shotgun (WGS) entry which is preliminary data.</text>
</comment>
<protein>
    <submittedName>
        <fullName evidence="4">EAL domain-containing protein</fullName>
    </submittedName>
</protein>
<dbReference type="PROSITE" id="PS50887">
    <property type="entry name" value="GGDEF"/>
    <property type="match status" value="1"/>
</dbReference>
<dbReference type="PROSITE" id="PS50112">
    <property type="entry name" value="PAS"/>
    <property type="match status" value="1"/>
</dbReference>